<dbReference type="AlphaFoldDB" id="A0A4Q2W8P3"/>
<proteinExistence type="predicted"/>
<dbReference type="PANTHER" id="PTHR47700">
    <property type="entry name" value="V CHITINASE, PUTATIVE (AFU_ORTHOLOGUE AFUA_6G13720)-RELATED"/>
    <property type="match status" value="1"/>
</dbReference>
<keyword evidence="3" id="KW-0732">Signal</keyword>
<evidence type="ECO:0000313" key="4">
    <source>
        <dbReference type="EMBL" id="RYC94708.1"/>
    </source>
</evidence>
<dbReference type="Proteomes" id="UP000290540">
    <property type="component" value="Unassembled WGS sequence"/>
</dbReference>
<accession>A0A4Q2W8P3</accession>
<comment type="caution">
    <text evidence="4">The sequence shown here is derived from an EMBL/GenBank/DDBJ whole genome shotgun (WGS) entry which is preliminary data.</text>
</comment>
<organism evidence="4 5">
    <name type="scientific">Fusarium oxysporum f. sp. narcissi</name>
    <dbReference type="NCBI Taxonomy" id="451672"/>
    <lineage>
        <taxon>Eukaryota</taxon>
        <taxon>Fungi</taxon>
        <taxon>Dikarya</taxon>
        <taxon>Ascomycota</taxon>
        <taxon>Pezizomycotina</taxon>
        <taxon>Sordariomycetes</taxon>
        <taxon>Hypocreomycetidae</taxon>
        <taxon>Hypocreales</taxon>
        <taxon>Nectriaceae</taxon>
        <taxon>Fusarium</taxon>
        <taxon>Fusarium oxysporum species complex</taxon>
    </lineage>
</organism>
<feature type="chain" id="PRO_5020572357" evidence="3">
    <location>
        <begin position="23"/>
        <end position="105"/>
    </location>
</feature>
<sequence>MRCISWARLSSALLLGAGIVKAEFAMLSADDSLCPIPCEGTIPGDWTVYHSVDSLFHCQEPMMFDFSVMNPLDDPETIVQIRACTATKAVKPCTKHVRDALAVEE</sequence>
<evidence type="ECO:0000256" key="2">
    <source>
        <dbReference type="ARBA" id="ARBA00023026"/>
    </source>
</evidence>
<evidence type="ECO:0000313" key="5">
    <source>
        <dbReference type="Proteomes" id="UP000290540"/>
    </source>
</evidence>
<keyword evidence="2" id="KW-0843">Virulence</keyword>
<keyword evidence="1" id="KW-0147">Chitin-binding</keyword>
<dbReference type="GO" id="GO:0008061">
    <property type="term" value="F:chitin binding"/>
    <property type="evidence" value="ECO:0007669"/>
    <property type="project" value="UniProtKB-KW"/>
</dbReference>
<dbReference type="PANTHER" id="PTHR47700:SF2">
    <property type="entry name" value="CHITINASE"/>
    <property type="match status" value="1"/>
</dbReference>
<dbReference type="InterPro" id="IPR053214">
    <property type="entry name" value="LysM12-like"/>
</dbReference>
<evidence type="ECO:0000256" key="1">
    <source>
        <dbReference type="ARBA" id="ARBA00022669"/>
    </source>
</evidence>
<dbReference type="EMBL" id="MQTW01000011">
    <property type="protein sequence ID" value="RYC94708.1"/>
    <property type="molecule type" value="Genomic_DNA"/>
</dbReference>
<protein>
    <submittedName>
        <fullName evidence="4">Uncharacterized protein</fullName>
    </submittedName>
</protein>
<feature type="signal peptide" evidence="3">
    <location>
        <begin position="1"/>
        <end position="22"/>
    </location>
</feature>
<name>A0A4Q2W8P3_FUSOX</name>
<reference evidence="4 5" key="1">
    <citation type="submission" date="2016-12" db="EMBL/GenBank/DDBJ databases">
        <title>Draft genome sequence of Fusarium oxysporum causing rot on Narcissus.</title>
        <authorList>
            <person name="Armitage A.D."/>
            <person name="Taylor A."/>
            <person name="Clarkson J.P."/>
            <person name="Harrison R.J."/>
            <person name="Jackson A.C."/>
        </authorList>
    </citation>
    <scope>NUCLEOTIDE SEQUENCE [LARGE SCALE GENOMIC DNA]</scope>
    <source>
        <strain evidence="4 5">N139</strain>
    </source>
</reference>
<gene>
    <name evidence="4" type="ORF">BFJ63_vAg2579</name>
</gene>
<evidence type="ECO:0000256" key="3">
    <source>
        <dbReference type="SAM" id="SignalP"/>
    </source>
</evidence>